<feature type="region of interest" description="Disordered" evidence="1">
    <location>
        <begin position="1"/>
        <end position="119"/>
    </location>
</feature>
<proteinExistence type="predicted"/>
<sequence length="1258" mass="139783">MHASSSSSSKRRSFFGGSLSKSPLSALTPANDCRDRDPSRERHSPNALQKRRRPSSFIDGLGLGSAFGSDSLLAPDSPAHSPAKSPASDSRGPRLRHSARISSWVSARSGSDDPEDDAVLSALSSKTPSVNWGEFNDVGLHSRKIILHGEVQTSSTLFRRKKEYLVLTETHIVRFKNQQKAAETFGEIFAPLHRSSSLKQRHHSNPSIGSIQEFQSFVSDHSGERHIGTPLKQIIAVYQLVDDRPYFAFEICYLEEESNHDFSMTLQFGSPEDMKTWLAAVRSAAYQIKTQDERHISHQNVRLAARVVEREGDYDPNAFSLFKVVQRPTGRTGSASSSTDDLTKIASTVCFLAVGIHKVHMIPVFKSRQRASSSNLLSYPSEVSFGILTLTSVRLSESDDTFELVFRMPLQKPKVLLMASLAAKEISVRLHHVEHYLRPEWEPRPYIFLVPDAAKKEILNTATSEKIDEASLDRTLCAYCIAYNVPPQVIRYQITYPQDDWPRFELLPPDDRRRPGYTPMELLAVMRALRYNESFGTISFAGIQLDALNELHDRYGTDHVCFKTKRGTPINLSLDELSNSCLLVQEIRALAVTSRKLRRMDFNACIKRKPFHYVDEGKAKDVGCGIVEALFPLCKYQTTNVDWIVLSDIQLGETDLDYLIAAAAEKDCHLRGLELSRCGLDERKMSLVLDALRSQENTLEAIDISRNPARLLPAIFEPQLSVFGYIRILNLANAAHTAGPDPLLTADTLLAWRLQSLNISGTVLNNETIEAITIYLKSSQSESLRELRLDNTGLSGRQIARVMRSMTRRPGVAREMHLDISQNRIELFHDEFTSAIADGAAPAHLTIALIDYEEEHSFTQLVLAIAVNNTIRHLDITKVSLPHDASDRTCQALEKMFAENHTLISIDMSGEDSKLEVARLGVGINHALCGLKRNKTLRVLYIRNQGLGLQGASTLADVLKVNDSLVEVHCENNAIPLQGFTDLVNSLHHNKTLQWLPAMQDGREGALWQTEMTVKNMRAEVRAQQQSKTTSIRSRVAFKIGKAPEPRASPTQMSEQDVRAAVRLVEESWDRQAHRLNLYLQRNMNAAAGLPTSTDIEEEHLERPKNPTRGSPSQSVDAREREVPAVQRGLIESDLTNGTRPSTATTATTSTTVTLRCPDPPRTQSSSERPRLTISHDQQMGSSTSSDGGEGLGLDTDAFLAALAEQLDISREDAQTLLDADAADRLAQLSPVGSMSPVSPVSRNTDATYFGPREASAL</sequence>
<dbReference type="EMBL" id="JBBPHU010000001">
    <property type="protein sequence ID" value="KAK7524281.1"/>
    <property type="molecule type" value="Genomic_DNA"/>
</dbReference>
<evidence type="ECO:0000313" key="3">
    <source>
        <dbReference type="EMBL" id="KAK7524281.1"/>
    </source>
</evidence>
<name>A0ABR1L145_9PEZI</name>
<dbReference type="SMART" id="SM00368">
    <property type="entry name" value="LRR_RI"/>
    <property type="match status" value="4"/>
</dbReference>
<feature type="region of interest" description="Disordered" evidence="1">
    <location>
        <begin position="1098"/>
        <end position="1192"/>
    </location>
</feature>
<feature type="compositionally biased region" description="Low complexity" evidence="1">
    <location>
        <begin position="1231"/>
        <end position="1242"/>
    </location>
</feature>
<dbReference type="InterPro" id="IPR057334">
    <property type="entry name" value="PH_2nd_LRR"/>
</dbReference>
<dbReference type="SUPFAM" id="SSF50729">
    <property type="entry name" value="PH domain-like"/>
    <property type="match status" value="1"/>
</dbReference>
<feature type="compositionally biased region" description="Low complexity" evidence="1">
    <location>
        <begin position="74"/>
        <end position="90"/>
    </location>
</feature>
<dbReference type="InterPro" id="IPR052394">
    <property type="entry name" value="LRR-containing"/>
</dbReference>
<organism evidence="3 4">
    <name type="scientific">Phyllosticta citriasiana</name>
    <dbReference type="NCBI Taxonomy" id="595635"/>
    <lineage>
        <taxon>Eukaryota</taxon>
        <taxon>Fungi</taxon>
        <taxon>Dikarya</taxon>
        <taxon>Ascomycota</taxon>
        <taxon>Pezizomycotina</taxon>
        <taxon>Dothideomycetes</taxon>
        <taxon>Dothideomycetes incertae sedis</taxon>
        <taxon>Botryosphaeriales</taxon>
        <taxon>Phyllostictaceae</taxon>
        <taxon>Phyllosticta</taxon>
    </lineage>
</organism>
<evidence type="ECO:0000256" key="1">
    <source>
        <dbReference type="SAM" id="MobiDB-lite"/>
    </source>
</evidence>
<dbReference type="PROSITE" id="PS50003">
    <property type="entry name" value="PH_DOMAIN"/>
    <property type="match status" value="1"/>
</dbReference>
<feature type="compositionally biased region" description="Low complexity" evidence="1">
    <location>
        <begin position="1"/>
        <end position="20"/>
    </location>
</feature>
<feature type="compositionally biased region" description="Polar residues" evidence="1">
    <location>
        <begin position="1175"/>
        <end position="1187"/>
    </location>
</feature>
<comment type="caution">
    <text evidence="3">The sequence shown here is derived from an EMBL/GenBank/DDBJ whole genome shotgun (WGS) entry which is preliminary data.</text>
</comment>
<dbReference type="Gene3D" id="3.80.10.10">
    <property type="entry name" value="Ribonuclease Inhibitor"/>
    <property type="match status" value="1"/>
</dbReference>
<dbReference type="SUPFAM" id="SSF52047">
    <property type="entry name" value="RNI-like"/>
    <property type="match status" value="1"/>
</dbReference>
<evidence type="ECO:0000313" key="4">
    <source>
        <dbReference type="Proteomes" id="UP001363622"/>
    </source>
</evidence>
<accession>A0ABR1L145</accession>
<dbReference type="PANTHER" id="PTHR24114">
    <property type="entry name" value="LEUCINE RICH REPEAT FAMILY PROTEIN"/>
    <property type="match status" value="1"/>
</dbReference>
<dbReference type="InterPro" id="IPR032675">
    <property type="entry name" value="LRR_dom_sf"/>
</dbReference>
<evidence type="ECO:0000259" key="2">
    <source>
        <dbReference type="PROSITE" id="PS50003"/>
    </source>
</evidence>
<gene>
    <name evidence="3" type="ORF">IWZ03DRAFT_21569</name>
</gene>
<reference evidence="3 4" key="1">
    <citation type="submission" date="2024-04" db="EMBL/GenBank/DDBJ databases">
        <title>Phyllosticta paracitricarpa is synonymous to the EU quarantine fungus P. citricarpa based on phylogenomic analyses.</title>
        <authorList>
            <consortium name="Lawrence Berkeley National Laboratory"/>
            <person name="Van Ingen-Buijs V.A."/>
            <person name="Van Westerhoven A.C."/>
            <person name="Haridas S."/>
            <person name="Skiadas P."/>
            <person name="Martin F."/>
            <person name="Groenewald J.Z."/>
            <person name="Crous P.W."/>
            <person name="Seidl M.F."/>
        </authorList>
    </citation>
    <scope>NUCLEOTIDE SEQUENCE [LARGE SCALE GENOMIC DNA]</scope>
    <source>
        <strain evidence="3 4">CBS 123371</strain>
    </source>
</reference>
<dbReference type="Proteomes" id="UP001363622">
    <property type="component" value="Unassembled WGS sequence"/>
</dbReference>
<feature type="compositionally biased region" description="Polar residues" evidence="1">
    <location>
        <begin position="100"/>
        <end position="109"/>
    </location>
</feature>
<dbReference type="SMART" id="SM00233">
    <property type="entry name" value="PH"/>
    <property type="match status" value="1"/>
</dbReference>
<dbReference type="InterPro" id="IPR001849">
    <property type="entry name" value="PH_domain"/>
</dbReference>
<feature type="region of interest" description="Disordered" evidence="1">
    <location>
        <begin position="1231"/>
        <end position="1258"/>
    </location>
</feature>
<protein>
    <submittedName>
        <fullName evidence="3">Leucine rich repeat protein-like protein</fullName>
    </submittedName>
</protein>
<keyword evidence="4" id="KW-1185">Reference proteome</keyword>
<dbReference type="PANTHER" id="PTHR24114:SF2">
    <property type="entry name" value="F-BOX DOMAIN-CONTAINING PROTEIN-RELATED"/>
    <property type="match status" value="1"/>
</dbReference>
<feature type="compositionally biased region" description="Basic and acidic residues" evidence="1">
    <location>
        <begin position="32"/>
        <end position="44"/>
    </location>
</feature>
<dbReference type="Pfam" id="PF25353">
    <property type="entry name" value="PH_2nd_LRR"/>
    <property type="match status" value="1"/>
</dbReference>
<feature type="compositionally biased region" description="Low complexity" evidence="1">
    <location>
        <begin position="1142"/>
        <end position="1154"/>
    </location>
</feature>
<feature type="domain" description="PH" evidence="2">
    <location>
        <begin position="144"/>
        <end position="286"/>
    </location>
</feature>